<evidence type="ECO:0000313" key="3">
    <source>
        <dbReference type="EMBL" id="VFK35743.1"/>
    </source>
</evidence>
<keyword evidence="1" id="KW-0812">Transmembrane</keyword>
<dbReference type="AlphaFoldDB" id="A0A450XUT3"/>
<accession>A0A450XUT3</accession>
<reference evidence="2" key="1">
    <citation type="submission" date="2019-02" db="EMBL/GenBank/DDBJ databases">
        <authorList>
            <person name="Gruber-Vodicka R. H."/>
            <person name="Seah K. B. B."/>
        </authorList>
    </citation>
    <scope>NUCLEOTIDE SEQUENCE</scope>
    <source>
        <strain evidence="2">BECK_BZ197</strain>
        <strain evidence="4">BECK_BZ198</strain>
        <strain evidence="3">BECK_BZ199</strain>
    </source>
</reference>
<dbReference type="EMBL" id="CAADFQ010000142">
    <property type="protein sequence ID" value="VFK35743.1"/>
    <property type="molecule type" value="Genomic_DNA"/>
</dbReference>
<dbReference type="InterPro" id="IPR025519">
    <property type="entry name" value="DUF4407"/>
</dbReference>
<keyword evidence="1" id="KW-1133">Transmembrane helix</keyword>
<evidence type="ECO:0000256" key="1">
    <source>
        <dbReference type="SAM" id="Phobius"/>
    </source>
</evidence>
<evidence type="ECO:0008006" key="5">
    <source>
        <dbReference type="Google" id="ProtNLM"/>
    </source>
</evidence>
<evidence type="ECO:0000313" key="2">
    <source>
        <dbReference type="EMBL" id="VFK33074.1"/>
    </source>
</evidence>
<organism evidence="2">
    <name type="scientific">Candidatus Kentrum sp. MB</name>
    <dbReference type="NCBI Taxonomy" id="2138164"/>
    <lineage>
        <taxon>Bacteria</taxon>
        <taxon>Pseudomonadati</taxon>
        <taxon>Pseudomonadota</taxon>
        <taxon>Gammaproteobacteria</taxon>
        <taxon>Candidatus Kentrum</taxon>
    </lineage>
</organism>
<dbReference type="EMBL" id="CAADGH010000144">
    <property type="protein sequence ID" value="VFK77474.1"/>
    <property type="molecule type" value="Genomic_DNA"/>
</dbReference>
<protein>
    <recommendedName>
        <fullName evidence="5">DUF4407 domain-containing protein</fullName>
    </recommendedName>
</protein>
<dbReference type="Pfam" id="PF14362">
    <property type="entry name" value="DUF4407"/>
    <property type="match status" value="1"/>
</dbReference>
<dbReference type="EMBL" id="CAADFO010000136">
    <property type="protein sequence ID" value="VFK33074.1"/>
    <property type="molecule type" value="Genomic_DNA"/>
</dbReference>
<sequence>MRHGFLTQVKALYRVSAQEGNESIKWTHTIFVLLIILVELGPIIVKLLSPRGPYDARVDNENKSVMIDMDNSVIEKRLSTIQNRRKRIYFER</sequence>
<gene>
    <name evidence="2" type="ORF">BECKMB1821G_GA0114241_11366</name>
    <name evidence="4" type="ORF">BECKMB1821H_GA0114242_11446</name>
    <name evidence="3" type="ORF">BECKMB1821I_GA0114274_11422</name>
</gene>
<proteinExistence type="predicted"/>
<keyword evidence="1" id="KW-0472">Membrane</keyword>
<evidence type="ECO:0000313" key="4">
    <source>
        <dbReference type="EMBL" id="VFK77474.1"/>
    </source>
</evidence>
<name>A0A450XUT3_9GAMM</name>
<feature type="transmembrane region" description="Helical" evidence="1">
    <location>
        <begin position="27"/>
        <end position="48"/>
    </location>
</feature>